<evidence type="ECO:0000313" key="3">
    <source>
        <dbReference type="Proteomes" id="UP000001203"/>
    </source>
</evidence>
<dbReference type="Proteomes" id="UP000001203">
    <property type="component" value="Chromosome circular"/>
</dbReference>
<feature type="coiled-coil region" evidence="1">
    <location>
        <begin position="276"/>
        <end position="303"/>
    </location>
</feature>
<dbReference type="KEGG" id="cyt:cce_0518"/>
<sequence>MIVRSVFMDCSSIIKQIEDDRNICAGDDPRRLEHFGFKVYSQSDEDGIIEEIFNRIGIKSKIFVDFGAERGEENNSRYLLEKGWTGLWIEASPDYAQYLRSLHEEAIREGRLKFIEAAVTAENINELMSRAGITGEIDFLSVDIDGNDYHVYDAISVIQPRVVCLEHNHCYPPPKEWVMPYDPNHRWTAGSSYYGASIASFEKLARSKGMILVGCGLYSPNGFYVREDLVNDNFSGPFNCERFFNRLDYEKIVSFPRKELKQTEEIEVPQTQEITEEDYKTKWIEAEKQLKEAQEEIEAMKTSKFWKLRSLWFKFKKNLGLSTQ</sequence>
<dbReference type="AlphaFoldDB" id="B1WP87"/>
<dbReference type="EMBL" id="CP000806">
    <property type="protein sequence ID" value="ACB49869.1"/>
    <property type="molecule type" value="Genomic_DNA"/>
</dbReference>
<protein>
    <recommendedName>
        <fullName evidence="4">Methyltransferase FkbM domain-containing protein</fullName>
    </recommendedName>
</protein>
<keyword evidence="3" id="KW-1185">Reference proteome</keyword>
<proteinExistence type="predicted"/>
<evidence type="ECO:0000313" key="2">
    <source>
        <dbReference type="EMBL" id="ACB49869.1"/>
    </source>
</evidence>
<accession>B1WP87</accession>
<dbReference type="eggNOG" id="ENOG502Z9VT">
    <property type="taxonomic scope" value="Bacteria"/>
</dbReference>
<gene>
    <name evidence="2" type="ordered locus">cce_0518</name>
</gene>
<keyword evidence="1" id="KW-0175">Coiled coil</keyword>
<organism evidence="2 3">
    <name type="scientific">Crocosphaera subtropica (strain ATCC 51142 / BH68)</name>
    <name type="common">Cyanothece sp. (strain ATCC 51142)</name>
    <dbReference type="NCBI Taxonomy" id="43989"/>
    <lineage>
        <taxon>Bacteria</taxon>
        <taxon>Bacillati</taxon>
        <taxon>Cyanobacteriota</taxon>
        <taxon>Cyanophyceae</taxon>
        <taxon>Oscillatoriophycideae</taxon>
        <taxon>Chroococcales</taxon>
        <taxon>Aphanothecaceae</taxon>
        <taxon>Crocosphaera</taxon>
        <taxon>Crocosphaera subtropica</taxon>
    </lineage>
</organism>
<dbReference type="HOGENOM" id="CLU_071534_1_0_3"/>
<evidence type="ECO:0000256" key="1">
    <source>
        <dbReference type="SAM" id="Coils"/>
    </source>
</evidence>
<evidence type="ECO:0008006" key="4">
    <source>
        <dbReference type="Google" id="ProtNLM"/>
    </source>
</evidence>
<reference evidence="2 3" key="1">
    <citation type="journal article" date="2008" name="Proc. Natl. Acad. Sci. U.S.A.">
        <title>The genome of Cyanothece 51142, a unicellular diazotrophic cyanobacterium important in the marine nitrogen cycle.</title>
        <authorList>
            <person name="Welsh E.A."/>
            <person name="Liberton M."/>
            <person name="Stoeckel J."/>
            <person name="Loh T."/>
            <person name="Elvitigala T."/>
            <person name="Wang C."/>
            <person name="Wollam A."/>
            <person name="Fulton R.S."/>
            <person name="Clifton S.W."/>
            <person name="Jacobs J.M."/>
            <person name="Aurora R."/>
            <person name="Ghosh B.K."/>
            <person name="Sherman L.A."/>
            <person name="Smith R.D."/>
            <person name="Wilson R.K."/>
            <person name="Pakrasi H.B."/>
        </authorList>
    </citation>
    <scope>NUCLEOTIDE SEQUENCE [LARGE SCALE GENOMIC DNA]</scope>
    <source>
        <strain evidence="3">ATCC 51142 / BH68</strain>
    </source>
</reference>
<dbReference type="STRING" id="43989.cce_0518"/>
<name>B1WP87_CROS5</name>